<protein>
    <submittedName>
        <fullName evidence="2">Conserved hypothetical membrane protein</fullName>
    </submittedName>
</protein>
<sequence length="349" mass="36689">MQPSKPSLRTIAIFGLLVVGVVGSFAFHAAVTDMDVTYTATAVQPGEEPSRVAFASGQIVDLDERLEDKSASIRQPVEHAAANGSFAGTVPPELHITLDDLETRYVVYEGAYYRWNLTVSDETTFVSIEMAQVTATTVLDSVATAYDAAPPKAKSAIQSGSVTDWNVERGIYRQGQTYYAVAPRSETAIAGKIISGFLGYALTPVGRGYVAVALGLLAYRYRNPLTDRPLTVQRSLSVAAMAVPVAFIGTLVFESGSWSRFVTGPMSALVVASGVVAGVLVHQRRWLALLGFTGFVAALVVGASVLALGVIGGLLGGLAVFVGLLTGVIPLGYGIAFGAHRSRKTNGDA</sequence>
<dbReference type="AlphaFoldDB" id="F7PF53"/>
<proteinExistence type="predicted"/>
<dbReference type="HOGENOM" id="CLU_793677_0_0_2"/>
<evidence type="ECO:0000313" key="3">
    <source>
        <dbReference type="EMBL" id="ERJ04621.1"/>
    </source>
</evidence>
<feature type="transmembrane region" description="Helical" evidence="1">
    <location>
        <begin position="287"/>
        <end position="308"/>
    </location>
</feature>
<dbReference type="eggNOG" id="arCOG09251">
    <property type="taxonomic scope" value="Archaea"/>
</dbReference>
<dbReference type="GeneID" id="23797452"/>
<feature type="transmembrane region" description="Helical" evidence="1">
    <location>
        <begin position="231"/>
        <end position="252"/>
    </location>
</feature>
<dbReference type="Proteomes" id="UP000003861">
    <property type="component" value="Unassembled WGS sequence"/>
</dbReference>
<dbReference type="EMBL" id="HF571521">
    <property type="protein sequence ID" value="CCQ35149.1"/>
    <property type="molecule type" value="Genomic_DNA"/>
</dbReference>
<reference evidence="2 5" key="3">
    <citation type="journal article" date="2014" name="Environ. Microbiol.">
        <title>Halorhabdus tiamatea: proteogenomics and glycosidase activity measurements identify the first cultivated euryarchaeon from a deep-sea anoxic brine lake as potential polysaccharide degrader.</title>
        <authorList>
            <person name="Werner J."/>
            <person name="Ferrer M."/>
            <person name="Michel G."/>
            <person name="Mann A.J."/>
            <person name="Huang S."/>
            <person name="Juarez S."/>
            <person name="Ciordia S."/>
            <person name="Albar J.P."/>
            <person name="Alcaide M."/>
            <person name="La Cono V."/>
            <person name="Yakimov M.M."/>
            <person name="Antunes A."/>
            <person name="Taborda M."/>
            <person name="Da Costa M.S."/>
            <person name="Amann R.I."/>
            <person name="Gloeckner F.O."/>
            <person name="Golyshina O.V."/>
            <person name="Golyshin P.N."/>
            <person name="Teeling H."/>
        </authorList>
    </citation>
    <scope>NUCLEOTIDE SEQUENCE [LARGE SCALE GENOMIC DNA]</scope>
    <source>
        <strain evidence="5">SARL4B</strain>
        <strain evidence="2">Type strain: SARL4B</strain>
        <plasmid evidence="2">pHTIA</plasmid>
    </source>
</reference>
<evidence type="ECO:0000313" key="4">
    <source>
        <dbReference type="Proteomes" id="UP000003861"/>
    </source>
</evidence>
<keyword evidence="2" id="KW-0614">Plasmid</keyword>
<dbReference type="InterPro" id="IPR058440">
    <property type="entry name" value="DUF8127"/>
</dbReference>
<dbReference type="EMBL" id="AFNT02000066">
    <property type="protein sequence ID" value="ERJ04621.1"/>
    <property type="molecule type" value="Genomic_DNA"/>
</dbReference>
<dbReference type="Proteomes" id="UP000015381">
    <property type="component" value="Plasmid pHTIA"/>
</dbReference>
<evidence type="ECO:0000313" key="5">
    <source>
        <dbReference type="Proteomes" id="UP000015381"/>
    </source>
</evidence>
<name>F7PF53_9EURY</name>
<reference evidence="3 4" key="2">
    <citation type="journal article" date="2013" name="PLoS ONE">
        <title>INDIGO - INtegrated Data Warehouse of MIcrobial GenOmes with Examples from the Red Sea Extremophiles.</title>
        <authorList>
            <person name="Alam I."/>
            <person name="Antunes A."/>
            <person name="Kamau A.A."/>
            <person name="Ba Alawi W."/>
            <person name="Kalkatawi M."/>
            <person name="Stingl U."/>
            <person name="Bajic V.B."/>
        </authorList>
    </citation>
    <scope>NUCLEOTIDE SEQUENCE [LARGE SCALE GENOMIC DNA]</scope>
    <source>
        <strain evidence="3 4">SARL4B</strain>
    </source>
</reference>
<keyword evidence="1" id="KW-1133">Transmembrane helix</keyword>
<feature type="transmembrane region" description="Helical" evidence="1">
    <location>
        <begin position="258"/>
        <end position="280"/>
    </location>
</feature>
<keyword evidence="1" id="KW-0812">Transmembrane</keyword>
<gene>
    <name evidence="3" type="ORF">HLRTI_003404</name>
    <name evidence="2" type="ORF">HTIA_p3047</name>
</gene>
<keyword evidence="1" id="KW-0472">Membrane</keyword>
<organism evidence="3 4">
    <name type="scientific">Halorhabdus tiamatea SARL4B</name>
    <dbReference type="NCBI Taxonomy" id="1033806"/>
    <lineage>
        <taxon>Archaea</taxon>
        <taxon>Methanobacteriati</taxon>
        <taxon>Methanobacteriota</taxon>
        <taxon>Stenosarchaea group</taxon>
        <taxon>Halobacteria</taxon>
        <taxon>Halobacteriales</taxon>
        <taxon>Haloarculaceae</taxon>
        <taxon>Halorhabdus</taxon>
    </lineage>
</organism>
<dbReference type="Pfam" id="PF26448">
    <property type="entry name" value="DUF8127"/>
    <property type="match status" value="1"/>
</dbReference>
<evidence type="ECO:0000313" key="2">
    <source>
        <dbReference type="EMBL" id="CCQ35149.1"/>
    </source>
</evidence>
<geneLocation type="plasmid" evidence="2 5">
    <name>pHTIA</name>
</geneLocation>
<feature type="transmembrane region" description="Helical" evidence="1">
    <location>
        <begin position="314"/>
        <end position="336"/>
    </location>
</feature>
<dbReference type="OrthoDB" id="275608at2157"/>
<keyword evidence="5" id="KW-1185">Reference proteome</keyword>
<accession>F7PF53</accession>
<dbReference type="KEGG" id="hti:HTIA_p3047"/>
<evidence type="ECO:0000256" key="1">
    <source>
        <dbReference type="SAM" id="Phobius"/>
    </source>
</evidence>
<dbReference type="RefSeq" id="WP_008523595.1">
    <property type="nucleotide sequence ID" value="NC_021913.1"/>
</dbReference>
<reference evidence="3 4" key="1">
    <citation type="journal article" date="2011" name="J. Bacteriol.">
        <title>Genome sequence of Halorhabdus tiamatea, the first archaeon isolated from a deep-sea anoxic brine lake.</title>
        <authorList>
            <person name="Antunes A."/>
            <person name="Alam I."/>
            <person name="Bajic V.B."/>
            <person name="Stingl U."/>
        </authorList>
    </citation>
    <scope>NUCLEOTIDE SEQUENCE [LARGE SCALE GENOMIC DNA]</scope>
    <source>
        <strain evidence="3 4">SARL4B</strain>
    </source>
</reference>